<proteinExistence type="predicted"/>
<keyword evidence="2" id="KW-1185">Reference proteome</keyword>
<protein>
    <submittedName>
        <fullName evidence="1">Uncharacterized protein</fullName>
    </submittedName>
</protein>
<comment type="caution">
    <text evidence="1">The sequence shown here is derived from an EMBL/GenBank/DDBJ whole genome shotgun (WGS) entry which is preliminary data.</text>
</comment>
<dbReference type="EMBL" id="CM037157">
    <property type="protein sequence ID" value="KAH7849240.1"/>
    <property type="molecule type" value="Genomic_DNA"/>
</dbReference>
<evidence type="ECO:0000313" key="1">
    <source>
        <dbReference type="EMBL" id="KAH7849240.1"/>
    </source>
</evidence>
<accession>A0ACB7Y746</accession>
<dbReference type="Proteomes" id="UP000828048">
    <property type="component" value="Chromosome 7"/>
</dbReference>
<gene>
    <name evidence="1" type="ORF">Vadar_015061</name>
</gene>
<organism evidence="1 2">
    <name type="scientific">Vaccinium darrowii</name>
    <dbReference type="NCBI Taxonomy" id="229202"/>
    <lineage>
        <taxon>Eukaryota</taxon>
        <taxon>Viridiplantae</taxon>
        <taxon>Streptophyta</taxon>
        <taxon>Embryophyta</taxon>
        <taxon>Tracheophyta</taxon>
        <taxon>Spermatophyta</taxon>
        <taxon>Magnoliopsida</taxon>
        <taxon>eudicotyledons</taxon>
        <taxon>Gunneridae</taxon>
        <taxon>Pentapetalae</taxon>
        <taxon>asterids</taxon>
        <taxon>Ericales</taxon>
        <taxon>Ericaceae</taxon>
        <taxon>Vaccinioideae</taxon>
        <taxon>Vaccinieae</taxon>
        <taxon>Vaccinium</taxon>
    </lineage>
</organism>
<sequence>MFRDGFDMGDYPKRFAYKDMQLLTDDFDVRNFIGRTQLCKVNRGKIPQGWNEMQEQDVTLKVWVDTLKMKGEETHPATADNVFRFYKIFLDITTSSKPIIGVPLPFWGANQGNTQLARLLEFLHGQTPQYLVRNISAAHIMVDQDLNPVLFEFGMLTGGKIGKKNEGLFLLPLGAYGYTDTLVKLSGIWTDRTDVFSLGIVLLELLCKCDVDGLEYQENSKIVYFLDELAEAISIAEKTRSGFEKSRIPDLDHVSFAAETGFDAGDGLELAKLAIRCVQMEDERPAMGEVVNRLKALHAVRSYAELLLLSGFLKTIDSTAAQECEITSYVV</sequence>
<name>A0ACB7Y746_9ERIC</name>
<evidence type="ECO:0000313" key="2">
    <source>
        <dbReference type="Proteomes" id="UP000828048"/>
    </source>
</evidence>
<reference evidence="1 2" key="1">
    <citation type="journal article" date="2021" name="Hortic Res">
        <title>High-quality reference genome and annotation aids understanding of berry development for evergreen blueberry (Vaccinium darrowii).</title>
        <authorList>
            <person name="Yu J."/>
            <person name="Hulse-Kemp A.M."/>
            <person name="Babiker E."/>
            <person name="Staton M."/>
        </authorList>
    </citation>
    <scope>NUCLEOTIDE SEQUENCE [LARGE SCALE GENOMIC DNA]</scope>
    <source>
        <strain evidence="2">cv. NJ 8807/NJ 8810</strain>
        <tissue evidence="1">Young leaf</tissue>
    </source>
</reference>